<evidence type="ECO:0000256" key="10">
    <source>
        <dbReference type="SAM" id="Phobius"/>
    </source>
</evidence>
<name>A0ABW2DIR0_9BACT</name>
<dbReference type="Proteomes" id="UP001596405">
    <property type="component" value="Unassembled WGS sequence"/>
</dbReference>
<feature type="transmembrane region" description="Helical" evidence="10">
    <location>
        <begin position="208"/>
        <end position="230"/>
    </location>
</feature>
<evidence type="ECO:0000256" key="1">
    <source>
        <dbReference type="ARBA" id="ARBA00004651"/>
    </source>
</evidence>
<evidence type="ECO:0000256" key="5">
    <source>
        <dbReference type="ARBA" id="ARBA00022692"/>
    </source>
</evidence>
<feature type="transmembrane region" description="Helical" evidence="10">
    <location>
        <begin position="31"/>
        <end position="55"/>
    </location>
</feature>
<feature type="transmembrane region" description="Helical" evidence="10">
    <location>
        <begin position="183"/>
        <end position="202"/>
    </location>
</feature>
<evidence type="ECO:0000256" key="8">
    <source>
        <dbReference type="ARBA" id="ARBA00023136"/>
    </source>
</evidence>
<feature type="transmembrane region" description="Helical" evidence="10">
    <location>
        <begin position="75"/>
        <end position="97"/>
    </location>
</feature>
<dbReference type="NCBIfam" id="TIGR00797">
    <property type="entry name" value="matE"/>
    <property type="match status" value="1"/>
</dbReference>
<dbReference type="PIRSF" id="PIRSF006603">
    <property type="entry name" value="DinF"/>
    <property type="match status" value="1"/>
</dbReference>
<dbReference type="InterPro" id="IPR048279">
    <property type="entry name" value="MdtK-like"/>
</dbReference>
<feature type="transmembrane region" description="Helical" evidence="10">
    <location>
        <begin position="150"/>
        <end position="171"/>
    </location>
</feature>
<feature type="transmembrane region" description="Helical" evidence="10">
    <location>
        <begin position="256"/>
        <end position="277"/>
    </location>
</feature>
<protein>
    <recommendedName>
        <fullName evidence="9">Multidrug-efflux transporter</fullName>
    </recommendedName>
</protein>
<evidence type="ECO:0000256" key="9">
    <source>
        <dbReference type="ARBA" id="ARBA00031636"/>
    </source>
</evidence>
<keyword evidence="12" id="KW-1185">Reference proteome</keyword>
<dbReference type="PANTHER" id="PTHR43298:SF2">
    <property type="entry name" value="FMN_FAD EXPORTER YEEO-RELATED"/>
    <property type="match status" value="1"/>
</dbReference>
<organism evidence="11 12">
    <name type="scientific">Rufibacter roseus</name>
    <dbReference type="NCBI Taxonomy" id="1567108"/>
    <lineage>
        <taxon>Bacteria</taxon>
        <taxon>Pseudomonadati</taxon>
        <taxon>Bacteroidota</taxon>
        <taxon>Cytophagia</taxon>
        <taxon>Cytophagales</taxon>
        <taxon>Hymenobacteraceae</taxon>
        <taxon>Rufibacter</taxon>
    </lineage>
</organism>
<proteinExistence type="predicted"/>
<feature type="transmembrane region" description="Helical" evidence="10">
    <location>
        <begin position="109"/>
        <end position="130"/>
    </location>
</feature>
<evidence type="ECO:0000256" key="7">
    <source>
        <dbReference type="ARBA" id="ARBA00023065"/>
    </source>
</evidence>
<evidence type="ECO:0000313" key="11">
    <source>
        <dbReference type="EMBL" id="MFC6996913.1"/>
    </source>
</evidence>
<feature type="transmembrane region" description="Helical" evidence="10">
    <location>
        <begin position="378"/>
        <end position="399"/>
    </location>
</feature>
<feature type="transmembrane region" description="Helical" evidence="10">
    <location>
        <begin position="289"/>
        <end position="318"/>
    </location>
</feature>
<keyword evidence="2" id="KW-0813">Transport</keyword>
<dbReference type="Pfam" id="PF01554">
    <property type="entry name" value="MatE"/>
    <property type="match status" value="2"/>
</dbReference>
<accession>A0ABW2DIR0</accession>
<keyword evidence="5 10" id="KW-0812">Transmembrane</keyword>
<keyword evidence="3" id="KW-0050">Antiport</keyword>
<dbReference type="RefSeq" id="WP_066622862.1">
    <property type="nucleotide sequence ID" value="NZ_JBHSYQ010000003.1"/>
</dbReference>
<reference evidence="12" key="1">
    <citation type="journal article" date="2019" name="Int. J. Syst. Evol. Microbiol.">
        <title>The Global Catalogue of Microorganisms (GCM) 10K type strain sequencing project: providing services to taxonomists for standard genome sequencing and annotation.</title>
        <authorList>
            <consortium name="The Broad Institute Genomics Platform"/>
            <consortium name="The Broad Institute Genome Sequencing Center for Infectious Disease"/>
            <person name="Wu L."/>
            <person name="Ma J."/>
        </authorList>
    </citation>
    <scope>NUCLEOTIDE SEQUENCE [LARGE SCALE GENOMIC DNA]</scope>
    <source>
        <strain evidence="12">CGMCC 4.7393</strain>
    </source>
</reference>
<dbReference type="PANTHER" id="PTHR43298">
    <property type="entry name" value="MULTIDRUG RESISTANCE PROTEIN NORM-RELATED"/>
    <property type="match status" value="1"/>
</dbReference>
<dbReference type="InterPro" id="IPR050222">
    <property type="entry name" value="MATE_MdtK"/>
</dbReference>
<comment type="subcellular location">
    <subcellularLocation>
        <location evidence="1">Cell membrane</location>
        <topology evidence="1">Multi-pass membrane protein</topology>
    </subcellularLocation>
</comment>
<keyword evidence="7" id="KW-0406">Ion transport</keyword>
<keyword evidence="4" id="KW-1003">Cell membrane</keyword>
<dbReference type="EMBL" id="JBHSYQ010000003">
    <property type="protein sequence ID" value="MFC6996913.1"/>
    <property type="molecule type" value="Genomic_DNA"/>
</dbReference>
<feature type="transmembrane region" description="Helical" evidence="10">
    <location>
        <begin position="339"/>
        <end position="358"/>
    </location>
</feature>
<evidence type="ECO:0000256" key="2">
    <source>
        <dbReference type="ARBA" id="ARBA00022448"/>
    </source>
</evidence>
<keyword evidence="8 10" id="KW-0472">Membrane</keyword>
<evidence type="ECO:0000313" key="12">
    <source>
        <dbReference type="Proteomes" id="UP001596405"/>
    </source>
</evidence>
<evidence type="ECO:0000256" key="4">
    <source>
        <dbReference type="ARBA" id="ARBA00022475"/>
    </source>
</evidence>
<keyword evidence="6 10" id="KW-1133">Transmembrane helix</keyword>
<sequence length="464" mass="50553">MSSRTELLPLIWSAIKGQEQDYTRLSLKKSIVLLATPMILEMLMESLFAIVDIFFVGRLGSAALATVGLTESVLMIIYSVGMGISMAGTAMVARRIGEKKVKQAGSTTFQLLATGAVLAIAMGAVTFIWADDILRLMGASEEVISIGLSYARIIFAGNLAIILLFLINGAFRGAGQPHLAMRALWISNGINIVLDPLLIFGIGSIEGLGLAGAAWATTIGRSIGVVYQLYHLFNGKHVLKITTENLKLKWKTVMKILRISAGGMGQFMIETASWIFLTRITAEFGSNALAGYTIAFRVIMFTLLPAWGLSSAAATLVGQNLGANKPRRAEISVWLTARYNMIFLGLATAAFFLFGKHLASFFTPDPEVVAIASEGLKIITLGYIFFGLGMVMVQAFNGAGDTKTPAWINVFVLWLIEIPLAYLLALYWNLGITGIFITIAFCHSFHSVISWWLFKKGRWKTVKI</sequence>
<feature type="transmembrane region" description="Helical" evidence="10">
    <location>
        <begin position="406"/>
        <end position="428"/>
    </location>
</feature>
<comment type="caution">
    <text evidence="11">The sequence shown here is derived from an EMBL/GenBank/DDBJ whole genome shotgun (WGS) entry which is preliminary data.</text>
</comment>
<evidence type="ECO:0000256" key="6">
    <source>
        <dbReference type="ARBA" id="ARBA00022989"/>
    </source>
</evidence>
<dbReference type="CDD" id="cd13139">
    <property type="entry name" value="MATE_like_14"/>
    <property type="match status" value="1"/>
</dbReference>
<dbReference type="InterPro" id="IPR002528">
    <property type="entry name" value="MATE_fam"/>
</dbReference>
<evidence type="ECO:0000256" key="3">
    <source>
        <dbReference type="ARBA" id="ARBA00022449"/>
    </source>
</evidence>
<feature type="transmembrane region" description="Helical" evidence="10">
    <location>
        <begin position="434"/>
        <end position="454"/>
    </location>
</feature>
<gene>
    <name evidence="11" type="ORF">ACFQHR_04715</name>
</gene>